<dbReference type="Gene3D" id="1.10.555.10">
    <property type="entry name" value="Rho GTPase activation protein"/>
    <property type="match status" value="1"/>
</dbReference>
<gene>
    <name evidence="3" type="ORF">MONBRDRAFT_1913</name>
</gene>
<accession>A9UVK4</accession>
<dbReference type="PROSITE" id="PS50238">
    <property type="entry name" value="RHOGAP"/>
    <property type="match status" value="1"/>
</dbReference>
<sequence>DPHLLTTLLKRYFAELPDSLIPGEWYDRTIAAASLPTEEEQVAELDRVMSNIKGATATTLSYLLGHLGRVIANHKSTKMDAVSVAEAWGPILLRPKPSESAKAVADRQIQVNAVRLLI</sequence>
<dbReference type="InterPro" id="IPR000198">
    <property type="entry name" value="RhoGAP_dom"/>
</dbReference>
<dbReference type="InterPro" id="IPR008936">
    <property type="entry name" value="Rho_GTPase_activation_prot"/>
</dbReference>
<organism evidence="3 4">
    <name type="scientific">Monosiga brevicollis</name>
    <name type="common">Choanoflagellate</name>
    <dbReference type="NCBI Taxonomy" id="81824"/>
    <lineage>
        <taxon>Eukaryota</taxon>
        <taxon>Choanoflagellata</taxon>
        <taxon>Craspedida</taxon>
        <taxon>Salpingoecidae</taxon>
        <taxon>Monosiga</taxon>
    </lineage>
</organism>
<dbReference type="KEGG" id="mbr:MONBRDRAFT_1913"/>
<dbReference type="PANTHER" id="PTHR46075:SF5">
    <property type="entry name" value="PHOSPHATIDYLINOSITOL 3-KINASE REGULATORY SUBUNIT ALPHA"/>
    <property type="match status" value="1"/>
</dbReference>
<dbReference type="PANTHER" id="PTHR46075">
    <property type="entry name" value="CHIMERIN FAMILY MEMBER"/>
    <property type="match status" value="1"/>
</dbReference>
<evidence type="ECO:0000256" key="1">
    <source>
        <dbReference type="ARBA" id="ARBA00022468"/>
    </source>
</evidence>
<evidence type="ECO:0000259" key="2">
    <source>
        <dbReference type="PROSITE" id="PS50238"/>
    </source>
</evidence>
<protein>
    <recommendedName>
        <fullName evidence="2">Rho-GAP domain-containing protein</fullName>
    </recommendedName>
</protein>
<dbReference type="GO" id="GO:0007165">
    <property type="term" value="P:signal transduction"/>
    <property type="evidence" value="ECO:0007669"/>
    <property type="project" value="InterPro"/>
</dbReference>
<dbReference type="CDD" id="cd00159">
    <property type="entry name" value="RhoGAP"/>
    <property type="match status" value="1"/>
</dbReference>
<dbReference type="GO" id="GO:0005096">
    <property type="term" value="F:GTPase activator activity"/>
    <property type="evidence" value="ECO:0007669"/>
    <property type="project" value="UniProtKB-KW"/>
</dbReference>
<evidence type="ECO:0000313" key="3">
    <source>
        <dbReference type="EMBL" id="EDQ90598.1"/>
    </source>
</evidence>
<dbReference type="EMBL" id="CH991547">
    <property type="protein sequence ID" value="EDQ90598.1"/>
    <property type="molecule type" value="Genomic_DNA"/>
</dbReference>
<dbReference type="InterPro" id="IPR051854">
    <property type="entry name" value="Rho-type_GAP"/>
</dbReference>
<keyword evidence="4" id="KW-1185">Reference proteome</keyword>
<dbReference type="eggNOG" id="KOG1453">
    <property type="taxonomic scope" value="Eukaryota"/>
</dbReference>
<feature type="domain" description="Rho-GAP" evidence="2">
    <location>
        <begin position="1"/>
        <end position="118"/>
    </location>
</feature>
<dbReference type="SMART" id="SM00324">
    <property type="entry name" value="RhoGAP"/>
    <property type="match status" value="1"/>
</dbReference>
<dbReference type="Proteomes" id="UP000001357">
    <property type="component" value="Unassembled WGS sequence"/>
</dbReference>
<dbReference type="STRING" id="81824.A9UVK4"/>
<dbReference type="InParanoid" id="A9UVK4"/>
<dbReference type="GeneID" id="5889712"/>
<feature type="non-terminal residue" evidence="3">
    <location>
        <position position="1"/>
    </location>
</feature>
<reference evidence="3 4" key="1">
    <citation type="journal article" date="2008" name="Nature">
        <title>The genome of the choanoflagellate Monosiga brevicollis and the origin of metazoans.</title>
        <authorList>
            <consortium name="JGI Sequencing"/>
            <person name="King N."/>
            <person name="Westbrook M.J."/>
            <person name="Young S.L."/>
            <person name="Kuo A."/>
            <person name="Abedin M."/>
            <person name="Chapman J."/>
            <person name="Fairclough S."/>
            <person name="Hellsten U."/>
            <person name="Isogai Y."/>
            <person name="Letunic I."/>
            <person name="Marr M."/>
            <person name="Pincus D."/>
            <person name="Putnam N."/>
            <person name="Rokas A."/>
            <person name="Wright K.J."/>
            <person name="Zuzow R."/>
            <person name="Dirks W."/>
            <person name="Good M."/>
            <person name="Goodstein D."/>
            <person name="Lemons D."/>
            <person name="Li W."/>
            <person name="Lyons J.B."/>
            <person name="Morris A."/>
            <person name="Nichols S."/>
            <person name="Richter D.J."/>
            <person name="Salamov A."/>
            <person name="Bork P."/>
            <person name="Lim W.A."/>
            <person name="Manning G."/>
            <person name="Miller W.T."/>
            <person name="McGinnis W."/>
            <person name="Shapiro H."/>
            <person name="Tjian R."/>
            <person name="Grigoriev I.V."/>
            <person name="Rokhsar D."/>
        </authorList>
    </citation>
    <scope>NUCLEOTIDE SEQUENCE [LARGE SCALE GENOMIC DNA]</scope>
    <source>
        <strain evidence="4">MX1 / ATCC 50154</strain>
    </source>
</reference>
<feature type="non-terminal residue" evidence="3">
    <location>
        <position position="118"/>
    </location>
</feature>
<proteinExistence type="predicted"/>
<name>A9UVK4_MONBE</name>
<dbReference type="AlphaFoldDB" id="A9UVK4"/>
<dbReference type="SUPFAM" id="SSF48350">
    <property type="entry name" value="GTPase activation domain, GAP"/>
    <property type="match status" value="1"/>
</dbReference>
<dbReference type="Pfam" id="PF00620">
    <property type="entry name" value="RhoGAP"/>
    <property type="match status" value="1"/>
</dbReference>
<evidence type="ECO:0000313" key="4">
    <source>
        <dbReference type="Proteomes" id="UP000001357"/>
    </source>
</evidence>
<keyword evidence="1" id="KW-0343">GTPase activation</keyword>
<dbReference type="RefSeq" id="XP_001744649.1">
    <property type="nucleotide sequence ID" value="XM_001744597.1"/>
</dbReference>